<comment type="cofactor">
    <cofactor evidence="1">
        <name>pyridoxal 5'-phosphate</name>
        <dbReference type="ChEBI" id="CHEBI:597326"/>
    </cofactor>
</comment>
<keyword evidence="3" id="KW-0032">Aminotransferase</keyword>
<name>A0A665WJ98_ECHNA</name>
<dbReference type="GO" id="GO:0004021">
    <property type="term" value="F:L-alanine:2-oxoglutarate aminotransferase activity"/>
    <property type="evidence" value="ECO:0007669"/>
    <property type="project" value="UniProtKB-EC"/>
</dbReference>
<evidence type="ECO:0000256" key="4">
    <source>
        <dbReference type="ARBA" id="ARBA00022679"/>
    </source>
</evidence>
<dbReference type="Gene3D" id="3.40.640.10">
    <property type="entry name" value="Type I PLP-dependent aspartate aminotransferase-like (Major domain)"/>
    <property type="match status" value="1"/>
</dbReference>
<proteinExistence type="inferred from homology"/>
<reference evidence="11" key="2">
    <citation type="submission" date="2025-08" db="UniProtKB">
        <authorList>
            <consortium name="Ensembl"/>
        </authorList>
    </citation>
    <scope>IDENTIFICATION</scope>
</reference>
<dbReference type="Ensembl" id="ENSENLT00000045152.1">
    <property type="protein sequence ID" value="ENSENLP00000044053.1"/>
    <property type="gene ID" value="ENSENLG00000018775.1"/>
</dbReference>
<dbReference type="GO" id="GO:0030170">
    <property type="term" value="F:pyridoxal phosphate binding"/>
    <property type="evidence" value="ECO:0007669"/>
    <property type="project" value="InterPro"/>
</dbReference>
<dbReference type="UniPathway" id="UPA00528">
    <property type="reaction ID" value="UER00586"/>
</dbReference>
<dbReference type="Gene3D" id="3.90.1150.10">
    <property type="entry name" value="Aspartate Aminotransferase, domain 1"/>
    <property type="match status" value="1"/>
</dbReference>
<evidence type="ECO:0000256" key="3">
    <source>
        <dbReference type="ARBA" id="ARBA00022576"/>
    </source>
</evidence>
<evidence type="ECO:0000313" key="12">
    <source>
        <dbReference type="Proteomes" id="UP000472264"/>
    </source>
</evidence>
<dbReference type="FunFam" id="3.40.640.10:FF:000129">
    <property type="entry name" value="Alanine aminotransferase 2"/>
    <property type="match status" value="1"/>
</dbReference>
<evidence type="ECO:0000256" key="6">
    <source>
        <dbReference type="ARBA" id="ARBA00025708"/>
    </source>
</evidence>
<dbReference type="GO" id="GO:0042853">
    <property type="term" value="P:L-alanine catabolic process"/>
    <property type="evidence" value="ECO:0007669"/>
    <property type="project" value="UniProtKB-UniPathway"/>
</dbReference>
<dbReference type="InterPro" id="IPR015422">
    <property type="entry name" value="PyrdxlP-dep_Trfase_small"/>
</dbReference>
<dbReference type="AlphaFoldDB" id="A0A665WJ98"/>
<evidence type="ECO:0000256" key="9">
    <source>
        <dbReference type="ARBA" id="ARBA00047412"/>
    </source>
</evidence>
<protein>
    <recommendedName>
        <fullName evidence="8">alanine transaminase</fullName>
        <ecNumber evidence="8">2.6.1.2</ecNumber>
    </recommendedName>
</protein>
<dbReference type="CDD" id="cd00609">
    <property type="entry name" value="AAT_like"/>
    <property type="match status" value="1"/>
</dbReference>
<dbReference type="PANTHER" id="PTHR11751:SF469">
    <property type="entry name" value="ALANINE TRANSAMINASE"/>
    <property type="match status" value="1"/>
</dbReference>
<dbReference type="InterPro" id="IPR004839">
    <property type="entry name" value="Aminotransferase_I/II_large"/>
</dbReference>
<dbReference type="InterPro" id="IPR045088">
    <property type="entry name" value="ALAT1/2-like"/>
</dbReference>
<keyword evidence="4" id="KW-0808">Transferase</keyword>
<dbReference type="EC" id="2.6.1.2" evidence="8"/>
<comment type="subunit">
    <text evidence="2">Homodimer.</text>
</comment>
<evidence type="ECO:0000256" key="8">
    <source>
        <dbReference type="ARBA" id="ARBA00026106"/>
    </source>
</evidence>
<evidence type="ECO:0000256" key="1">
    <source>
        <dbReference type="ARBA" id="ARBA00001933"/>
    </source>
</evidence>
<evidence type="ECO:0000256" key="2">
    <source>
        <dbReference type="ARBA" id="ARBA00011738"/>
    </source>
</evidence>
<reference evidence="11" key="1">
    <citation type="submission" date="2021-04" db="EMBL/GenBank/DDBJ databases">
        <authorList>
            <consortium name="Wellcome Sanger Institute Data Sharing"/>
        </authorList>
    </citation>
    <scope>NUCLEOTIDE SEQUENCE [LARGE SCALE GENOMIC DNA]</scope>
</reference>
<dbReference type="PANTHER" id="PTHR11751">
    <property type="entry name" value="ALANINE AMINOTRANSFERASE"/>
    <property type="match status" value="1"/>
</dbReference>
<sequence>FVRLEKIRFVQLFPAFTCVVLQGVQKSFREVIDVSSGDSHQAGIKPISFVRQVLAACLYPQMLEEQNLPLDIELRAHSLLAACEGGSTGSYTDSSGMPRVRQSIAEFITRRDAGIPSSAKDIFISAGSQRGLMVLVKLLVSGETGVRTGVLTPVPCPHTLPMLLDEAGVMPVPYQLMEERGWTMELDELQLALSAARNHCEPRAIYVSNPGNPTGHVQDRKSIEEVIQFAAAEKLILLVDEVYQDSVYRQDRQFISYKRVLFEMGKVFSETVELVSFHSLSCATMGECGLRAGFMEVVNMDPEVKHYVNTMLCTDISTPVTGQLALELMGSPLKPGDPFYDTYTKEILLIQATLVQNAERAWWFLNSLPAISCQPAMGGVYLYPRLHLPPGLIEQAKVEADVLYCQRLLQEEGVLVGAGCQQGGTTRKHHLRLCIQVPPNTLEEVLTRFGSFHLRLMDKFPHSNTKISSFQH</sequence>
<organism evidence="11 12">
    <name type="scientific">Echeneis naucrates</name>
    <name type="common">Live sharksucker</name>
    <dbReference type="NCBI Taxonomy" id="173247"/>
    <lineage>
        <taxon>Eukaryota</taxon>
        <taxon>Metazoa</taxon>
        <taxon>Chordata</taxon>
        <taxon>Craniata</taxon>
        <taxon>Vertebrata</taxon>
        <taxon>Euteleostomi</taxon>
        <taxon>Actinopterygii</taxon>
        <taxon>Neopterygii</taxon>
        <taxon>Teleostei</taxon>
        <taxon>Neoteleostei</taxon>
        <taxon>Acanthomorphata</taxon>
        <taxon>Carangaria</taxon>
        <taxon>Carangiformes</taxon>
        <taxon>Echeneidae</taxon>
        <taxon>Echeneis</taxon>
    </lineage>
</organism>
<evidence type="ECO:0000259" key="10">
    <source>
        <dbReference type="Pfam" id="PF00155"/>
    </source>
</evidence>
<dbReference type="InterPro" id="IPR015421">
    <property type="entry name" value="PyrdxlP-dep_Trfase_major"/>
</dbReference>
<reference evidence="11" key="3">
    <citation type="submission" date="2025-09" db="UniProtKB">
        <authorList>
            <consortium name="Ensembl"/>
        </authorList>
    </citation>
    <scope>IDENTIFICATION</scope>
</reference>
<dbReference type="Proteomes" id="UP000472264">
    <property type="component" value="Chromosome 4"/>
</dbReference>
<evidence type="ECO:0000313" key="11">
    <source>
        <dbReference type="Ensembl" id="ENSENLP00000044053.1"/>
    </source>
</evidence>
<gene>
    <name evidence="11" type="primary">LOC115042170</name>
</gene>
<keyword evidence="5" id="KW-0663">Pyridoxal phosphate</keyword>
<dbReference type="InterPro" id="IPR015424">
    <property type="entry name" value="PyrdxlP-dep_Trfase"/>
</dbReference>
<comment type="pathway">
    <text evidence="6">Amino-acid degradation; L-alanine degradation via transaminase pathway; pyruvate from L-alanine: step 1/1.</text>
</comment>
<feature type="domain" description="Aminotransferase class I/classII large" evidence="10">
    <location>
        <begin position="82"/>
        <end position="449"/>
    </location>
</feature>
<dbReference type="SUPFAM" id="SSF53383">
    <property type="entry name" value="PLP-dependent transferases"/>
    <property type="match status" value="1"/>
</dbReference>
<keyword evidence="12" id="KW-1185">Reference proteome</keyword>
<evidence type="ECO:0000256" key="7">
    <source>
        <dbReference type="ARBA" id="ARBA00025785"/>
    </source>
</evidence>
<dbReference type="Gene3D" id="1.10.287.1970">
    <property type="match status" value="1"/>
</dbReference>
<comment type="catalytic activity">
    <reaction evidence="9">
        <text>L-alanine + 2-oxoglutarate = pyruvate + L-glutamate</text>
        <dbReference type="Rhea" id="RHEA:19453"/>
        <dbReference type="ChEBI" id="CHEBI:15361"/>
        <dbReference type="ChEBI" id="CHEBI:16810"/>
        <dbReference type="ChEBI" id="CHEBI:29985"/>
        <dbReference type="ChEBI" id="CHEBI:57972"/>
        <dbReference type="EC" id="2.6.1.2"/>
    </reaction>
</comment>
<dbReference type="Pfam" id="PF00155">
    <property type="entry name" value="Aminotran_1_2"/>
    <property type="match status" value="1"/>
</dbReference>
<comment type="similarity">
    <text evidence="7">Belongs to the class-I pyridoxal-phosphate-dependent aminotransferase family. Alanine aminotransferase subfamily.</text>
</comment>
<accession>A0A665WJ98</accession>
<evidence type="ECO:0000256" key="5">
    <source>
        <dbReference type="ARBA" id="ARBA00022898"/>
    </source>
</evidence>